<keyword evidence="2" id="KW-0472">Membrane</keyword>
<dbReference type="InterPro" id="IPR012902">
    <property type="entry name" value="N_methyl_site"/>
</dbReference>
<evidence type="ECO:0000313" key="3">
    <source>
        <dbReference type="EMBL" id="NHZ32151.1"/>
    </source>
</evidence>
<dbReference type="SUPFAM" id="SSF54523">
    <property type="entry name" value="Pili subunits"/>
    <property type="match status" value="1"/>
</dbReference>
<name>A0ABX0LPN1_9BURK</name>
<dbReference type="InterPro" id="IPR045584">
    <property type="entry name" value="Pilin-like"/>
</dbReference>
<evidence type="ECO:0000256" key="1">
    <source>
        <dbReference type="ARBA" id="ARBA00022481"/>
    </source>
</evidence>
<keyword evidence="4" id="KW-1185">Reference proteome</keyword>
<organism evidence="3 4">
    <name type="scientific">Massilia rubra</name>
    <dbReference type="NCBI Taxonomy" id="2607910"/>
    <lineage>
        <taxon>Bacteria</taxon>
        <taxon>Pseudomonadati</taxon>
        <taxon>Pseudomonadota</taxon>
        <taxon>Betaproteobacteria</taxon>
        <taxon>Burkholderiales</taxon>
        <taxon>Oxalobacteraceae</taxon>
        <taxon>Telluria group</taxon>
        <taxon>Massilia</taxon>
    </lineage>
</organism>
<feature type="transmembrane region" description="Helical" evidence="2">
    <location>
        <begin position="6"/>
        <end position="28"/>
    </location>
</feature>
<comment type="caution">
    <text evidence="3">The sequence shown here is derived from an EMBL/GenBank/DDBJ whole genome shotgun (WGS) entry which is preliminary data.</text>
</comment>
<protein>
    <submittedName>
        <fullName evidence="3">Type II secretion system protein</fullName>
    </submittedName>
</protein>
<dbReference type="InterPro" id="IPR000983">
    <property type="entry name" value="Bac_GSPG_pilin"/>
</dbReference>
<reference evidence="3 4" key="1">
    <citation type="submission" date="2019-09" db="EMBL/GenBank/DDBJ databases">
        <title>Taxonomy of Antarctic Massilia spp.: description of Massilia rubra sp. nov., Massilia aquatica sp. nov., Massilia mucilaginosa sp. nov., Massilia frigida sp. nov. isolated from streams, lakes and regoliths.</title>
        <authorList>
            <person name="Holochova P."/>
            <person name="Sedlacek I."/>
            <person name="Kralova S."/>
            <person name="Maslanova I."/>
            <person name="Busse H.-J."/>
            <person name="Stankova E."/>
            <person name="Vrbovska V."/>
            <person name="Kovarovic V."/>
            <person name="Bartak M."/>
            <person name="Svec P."/>
            <person name="Pantucek R."/>
        </authorList>
    </citation>
    <scope>NUCLEOTIDE SEQUENCE [LARGE SCALE GENOMIC DNA]</scope>
    <source>
        <strain evidence="3 4">CCM 8692</strain>
    </source>
</reference>
<dbReference type="PRINTS" id="PR00813">
    <property type="entry name" value="BCTERIALGSPG"/>
</dbReference>
<dbReference type="NCBIfam" id="TIGR02532">
    <property type="entry name" value="IV_pilin_GFxxxE"/>
    <property type="match status" value="1"/>
</dbReference>
<keyword evidence="2" id="KW-1133">Transmembrane helix</keyword>
<sequence length="154" mass="16599">MKNGFTIVELLVTIVIVSILATAAVPMAELGIRRSKEQELRLGLLQIREALDAYKQASNQGHIQVKSGSSGFPPSLDALVEGVDDAKNPAGAKIFFLRRVPRDPFAAKGLPPAATWGKRSYASTAQAPKEGSDVYDVYSMASGHGVNGILYREW</sequence>
<keyword evidence="2" id="KW-0812">Transmembrane</keyword>
<proteinExistence type="predicted"/>
<gene>
    <name evidence="3" type="ORF">F0185_00875</name>
</gene>
<evidence type="ECO:0000313" key="4">
    <source>
        <dbReference type="Proteomes" id="UP000785613"/>
    </source>
</evidence>
<keyword evidence="1" id="KW-0488">Methylation</keyword>
<dbReference type="Proteomes" id="UP000785613">
    <property type="component" value="Unassembled WGS sequence"/>
</dbReference>
<dbReference type="EMBL" id="VUYU01000001">
    <property type="protein sequence ID" value="NHZ32151.1"/>
    <property type="molecule type" value="Genomic_DNA"/>
</dbReference>
<dbReference type="RefSeq" id="WP_167220741.1">
    <property type="nucleotide sequence ID" value="NZ_VUYU01000001.1"/>
</dbReference>
<accession>A0ABX0LPN1</accession>
<evidence type="ECO:0000256" key="2">
    <source>
        <dbReference type="SAM" id="Phobius"/>
    </source>
</evidence>
<dbReference type="Pfam" id="PF07963">
    <property type="entry name" value="N_methyl"/>
    <property type="match status" value="1"/>
</dbReference>
<dbReference type="Gene3D" id="3.30.700.10">
    <property type="entry name" value="Glycoprotein, Type 4 Pilin"/>
    <property type="match status" value="1"/>
</dbReference>